<protein>
    <submittedName>
        <fullName evidence="1">Uncharacterized protein</fullName>
    </submittedName>
</protein>
<proteinExistence type="predicted"/>
<evidence type="ECO:0000313" key="1">
    <source>
        <dbReference type="EMBL" id="MDH6217172.1"/>
    </source>
</evidence>
<evidence type="ECO:0000313" key="2">
    <source>
        <dbReference type="Proteomes" id="UP001160499"/>
    </source>
</evidence>
<sequence>MYGEEAAKTRFAQWLLCHARLAGYDVEAAGMRATLLIVTSMALSGGLDAAITVSMAAGLAVTPQELTDAYTDEMHEFLHMRRASELADLRSHPDLAGLEETLDSIDRTA</sequence>
<keyword evidence="2" id="KW-1185">Reference proteome</keyword>
<dbReference type="EMBL" id="JARXVH010000006">
    <property type="protein sequence ID" value="MDH6217172.1"/>
    <property type="molecule type" value="Genomic_DNA"/>
</dbReference>
<accession>A0ABT6LLI7</accession>
<comment type="caution">
    <text evidence="1">The sequence shown here is derived from an EMBL/GenBank/DDBJ whole genome shotgun (WGS) entry which is preliminary data.</text>
</comment>
<reference evidence="1 2" key="1">
    <citation type="submission" date="2023-04" db="EMBL/GenBank/DDBJ databases">
        <title>Forest soil microbial communities from Buena Vista Peninsula, Colon Province, Panama.</title>
        <authorList>
            <person name="Bouskill N."/>
        </authorList>
    </citation>
    <scope>NUCLEOTIDE SEQUENCE [LARGE SCALE GENOMIC DNA]</scope>
    <source>
        <strain evidence="1 2">GGS1</strain>
    </source>
</reference>
<dbReference type="Proteomes" id="UP001160499">
    <property type="component" value="Unassembled WGS sequence"/>
</dbReference>
<gene>
    <name evidence="1" type="ORF">M2283_004490</name>
</gene>
<dbReference type="RefSeq" id="WP_280878099.1">
    <property type="nucleotide sequence ID" value="NZ_JARXVH010000006.1"/>
</dbReference>
<organism evidence="1 2">
    <name type="scientific">Streptomyces pseudovenezuelae</name>
    <dbReference type="NCBI Taxonomy" id="67350"/>
    <lineage>
        <taxon>Bacteria</taxon>
        <taxon>Bacillati</taxon>
        <taxon>Actinomycetota</taxon>
        <taxon>Actinomycetes</taxon>
        <taxon>Kitasatosporales</taxon>
        <taxon>Streptomycetaceae</taxon>
        <taxon>Streptomyces</taxon>
        <taxon>Streptomyces aurantiacus group</taxon>
    </lineage>
</organism>
<name>A0ABT6LLI7_9ACTN</name>